<evidence type="ECO:0000256" key="5">
    <source>
        <dbReference type="ARBA" id="ARBA00035003"/>
    </source>
</evidence>
<evidence type="ECO:0000313" key="11">
    <source>
        <dbReference type="Proteomes" id="UP000694404"/>
    </source>
</evidence>
<feature type="region of interest" description="Disordered" evidence="8">
    <location>
        <begin position="114"/>
        <end position="141"/>
    </location>
</feature>
<dbReference type="Ensembl" id="ENSCABT00000007295.1">
    <property type="protein sequence ID" value="ENSCABP00000006674.1"/>
    <property type="gene ID" value="ENSCABG00000005063.1"/>
</dbReference>
<protein>
    <recommendedName>
        <fullName evidence="7">Ciliary microtubule inner protein 2B</fullName>
    </recommendedName>
</protein>
<name>A0A8C0GEU2_CHEAB</name>
<evidence type="ECO:0000313" key="10">
    <source>
        <dbReference type="Ensembl" id="ENSCABP00000006674.1"/>
    </source>
</evidence>
<evidence type="ECO:0000256" key="6">
    <source>
        <dbReference type="ARBA" id="ARBA00035661"/>
    </source>
</evidence>
<evidence type="ECO:0000256" key="8">
    <source>
        <dbReference type="SAM" id="MobiDB-lite"/>
    </source>
</evidence>
<evidence type="ECO:0000256" key="2">
    <source>
        <dbReference type="ARBA" id="ARBA00022490"/>
    </source>
</evidence>
<dbReference type="PANTHER" id="PTHR22146:SF8">
    <property type="entry name" value="PROTEIN FAM166B"/>
    <property type="match status" value="1"/>
</dbReference>
<reference evidence="10" key="2">
    <citation type="submission" date="2025-09" db="UniProtKB">
        <authorList>
            <consortium name="Ensembl"/>
        </authorList>
    </citation>
    <scope>IDENTIFICATION</scope>
</reference>
<dbReference type="Proteomes" id="UP000694404">
    <property type="component" value="Unplaced"/>
</dbReference>
<reference evidence="10" key="1">
    <citation type="submission" date="2025-08" db="UniProtKB">
        <authorList>
            <consortium name="Ensembl"/>
        </authorList>
    </citation>
    <scope>IDENTIFICATION</scope>
</reference>
<organism evidence="10 11">
    <name type="scientific">Chelonoidis abingdonii</name>
    <name type="common">Abingdon island giant tortoise</name>
    <name type="synonym">Testudo abingdonii</name>
    <dbReference type="NCBI Taxonomy" id="106734"/>
    <lineage>
        <taxon>Eukaryota</taxon>
        <taxon>Metazoa</taxon>
        <taxon>Chordata</taxon>
        <taxon>Craniata</taxon>
        <taxon>Vertebrata</taxon>
        <taxon>Euteleostomi</taxon>
        <taxon>Archelosauria</taxon>
        <taxon>Testudinata</taxon>
        <taxon>Testudines</taxon>
        <taxon>Cryptodira</taxon>
        <taxon>Durocryptodira</taxon>
        <taxon>Testudinoidea</taxon>
        <taxon>Testudinidae</taxon>
        <taxon>Chelonoidis</taxon>
    </lineage>
</organism>
<dbReference type="Pfam" id="PF10629">
    <property type="entry name" value="CMI2B-like"/>
    <property type="match status" value="1"/>
</dbReference>
<feature type="region of interest" description="Disordered" evidence="8">
    <location>
        <begin position="1"/>
        <end position="28"/>
    </location>
</feature>
<dbReference type="GeneTree" id="ENSGT00940000166013"/>
<keyword evidence="11" id="KW-1185">Reference proteome</keyword>
<comment type="function">
    <text evidence="5">Microtubule inner protein (MIP) part of the dynein-decorated doublet microtubules (DMTs) in cilia axoneme, which is required for motile cilia beating.</text>
</comment>
<dbReference type="GO" id="GO:0015630">
    <property type="term" value="C:microtubule cytoskeleton"/>
    <property type="evidence" value="ECO:0007669"/>
    <property type="project" value="UniProtKB-ARBA"/>
</dbReference>
<dbReference type="InterPro" id="IPR018902">
    <property type="entry name" value="CMI2A-C-like_dom"/>
</dbReference>
<evidence type="ECO:0000256" key="3">
    <source>
        <dbReference type="ARBA" id="ARBA00023212"/>
    </source>
</evidence>
<evidence type="ECO:0000256" key="4">
    <source>
        <dbReference type="ARBA" id="ARBA00023273"/>
    </source>
</evidence>
<feature type="compositionally biased region" description="Polar residues" evidence="8">
    <location>
        <begin position="211"/>
        <end position="227"/>
    </location>
</feature>
<accession>A0A8C0GEU2</accession>
<dbReference type="AlphaFoldDB" id="A0A8C0GEU2"/>
<evidence type="ECO:0000259" key="9">
    <source>
        <dbReference type="Pfam" id="PF10629"/>
    </source>
</evidence>
<evidence type="ECO:0000256" key="7">
    <source>
        <dbReference type="ARBA" id="ARBA00041163"/>
    </source>
</evidence>
<keyword evidence="2" id="KW-0963">Cytoplasm</keyword>
<sequence length="332" mass="36245">MGQTKCPVPDRCHHSRATPWQCPSGSVSQAPSAFPLVIVKRKWGPAIPPRPPKAWIVLRELHRSHRHPENLWYPRGSPLRSTHLVDSRSVFMPFPRVPLSAQHDAPGLCVAGPGDHPSSWRHSLGGPQASPHPAHMPPPPALPPPPMWQGLGATNLPLILLAPPGTGATPLPGFIPRAQNLFAKTYSEICKEARSDFARQQLRAAGREQELQNAGRLSQGTKGNVSHQSDRPPVTWAGFTGFVPRARFLIGAGYPLTTHRALVEFGQARGRRPEGRKGSPVLPPLKSYPTDMGLLPHYAGYVPGYKFQFGHTYGQLTHNALGLSTLEKQLAD</sequence>
<proteinExistence type="inferred from homology"/>
<comment type="similarity">
    <text evidence="6">Belongs to the CIMIP2 family.</text>
</comment>
<evidence type="ECO:0000256" key="1">
    <source>
        <dbReference type="ARBA" id="ARBA00004430"/>
    </source>
</evidence>
<keyword evidence="3" id="KW-0206">Cytoskeleton</keyword>
<keyword evidence="4" id="KW-0966">Cell projection</keyword>
<feature type="domain" description="Ciliary microtubule inner protein 2A-C-like" evidence="9">
    <location>
        <begin position="293"/>
        <end position="321"/>
    </location>
</feature>
<dbReference type="GO" id="GO:0005930">
    <property type="term" value="C:axoneme"/>
    <property type="evidence" value="ECO:0007669"/>
    <property type="project" value="UniProtKB-SubCell"/>
</dbReference>
<comment type="subcellular location">
    <subcellularLocation>
        <location evidence="1">Cytoplasm</location>
        <location evidence="1">Cytoskeleton</location>
        <location evidence="1">Cilium axoneme</location>
    </subcellularLocation>
</comment>
<dbReference type="PANTHER" id="PTHR22146">
    <property type="entry name" value="CAT EYE SYNDROME CRITICAL REGION PROTEIN 6"/>
    <property type="match status" value="1"/>
</dbReference>
<feature type="region of interest" description="Disordered" evidence="8">
    <location>
        <begin position="210"/>
        <end position="231"/>
    </location>
</feature>